<proteinExistence type="predicted"/>
<dbReference type="KEGG" id="mav:MAV_4631"/>
<dbReference type="EMBL" id="CP000479">
    <property type="protein sequence ID" value="ABK66913.1"/>
    <property type="molecule type" value="Genomic_DNA"/>
</dbReference>
<gene>
    <name evidence="1" type="ordered locus">MAV_4631</name>
</gene>
<dbReference type="AlphaFoldDB" id="A0A0H2ZYX9"/>
<reference evidence="1 2" key="1">
    <citation type="submission" date="2006-10" db="EMBL/GenBank/DDBJ databases">
        <authorList>
            <person name="Fleischmann R.D."/>
            <person name="Dodson R.J."/>
            <person name="Haft D.H."/>
            <person name="Merkel J.S."/>
            <person name="Nelson W.C."/>
            <person name="Fraser C.M."/>
        </authorList>
    </citation>
    <scope>NUCLEOTIDE SEQUENCE [LARGE SCALE GENOMIC DNA]</scope>
    <source>
        <strain evidence="1 2">104</strain>
    </source>
</reference>
<dbReference type="Proteomes" id="UP000001574">
    <property type="component" value="Chromosome"/>
</dbReference>
<name>A0A0H2ZYX9_MYCA1</name>
<organism evidence="1 2">
    <name type="scientific">Mycobacterium avium (strain 104)</name>
    <dbReference type="NCBI Taxonomy" id="243243"/>
    <lineage>
        <taxon>Bacteria</taxon>
        <taxon>Bacillati</taxon>
        <taxon>Actinomycetota</taxon>
        <taxon>Actinomycetes</taxon>
        <taxon>Mycobacteriales</taxon>
        <taxon>Mycobacteriaceae</taxon>
        <taxon>Mycobacterium</taxon>
        <taxon>Mycobacterium avium complex (MAC)</taxon>
    </lineage>
</organism>
<accession>A0A0H2ZYX9</accession>
<sequence length="38" mass="4239">MSPLLLVCVAVAAPFAGIGLLQLQARLERWDYERHADD</sequence>
<protein>
    <submittedName>
        <fullName evidence="1">Uncharacterized protein</fullName>
    </submittedName>
</protein>
<dbReference type="HOGENOM" id="CLU_219116_0_0_11"/>
<evidence type="ECO:0000313" key="2">
    <source>
        <dbReference type="Proteomes" id="UP000001574"/>
    </source>
</evidence>
<evidence type="ECO:0000313" key="1">
    <source>
        <dbReference type="EMBL" id="ABK66913.1"/>
    </source>
</evidence>